<dbReference type="PANTHER" id="PTHR42852">
    <property type="entry name" value="THIOL:DISULFIDE INTERCHANGE PROTEIN DSBE"/>
    <property type="match status" value="1"/>
</dbReference>
<dbReference type="RefSeq" id="WP_353649971.1">
    <property type="nucleotide sequence ID" value="NZ_CP159218.1"/>
</dbReference>
<accession>A0AAU8DRC1</accession>
<feature type="domain" description="Thioredoxin" evidence="4">
    <location>
        <begin position="52"/>
        <end position="187"/>
    </location>
</feature>
<organism evidence="5">
    <name type="scientific">Nakamurella sp. A5-74</name>
    <dbReference type="NCBI Taxonomy" id="3158264"/>
    <lineage>
        <taxon>Bacteria</taxon>
        <taxon>Bacillati</taxon>
        <taxon>Actinomycetota</taxon>
        <taxon>Actinomycetes</taxon>
        <taxon>Nakamurellales</taxon>
        <taxon>Nakamurellaceae</taxon>
        <taxon>Nakamurella</taxon>
    </lineage>
</organism>
<evidence type="ECO:0000259" key="4">
    <source>
        <dbReference type="PROSITE" id="PS51352"/>
    </source>
</evidence>
<dbReference type="GO" id="GO:0030313">
    <property type="term" value="C:cell envelope"/>
    <property type="evidence" value="ECO:0007669"/>
    <property type="project" value="UniProtKB-SubCell"/>
</dbReference>
<feature type="signal peptide" evidence="3">
    <location>
        <begin position="1"/>
        <end position="29"/>
    </location>
</feature>
<dbReference type="InterPro" id="IPR013766">
    <property type="entry name" value="Thioredoxin_domain"/>
</dbReference>
<dbReference type="PROSITE" id="PS51352">
    <property type="entry name" value="THIOREDOXIN_2"/>
    <property type="match status" value="1"/>
</dbReference>
<name>A0AAU8DRC1_9ACTN</name>
<proteinExistence type="predicted"/>
<keyword evidence="3" id="KW-0732">Signal</keyword>
<dbReference type="AlphaFoldDB" id="A0AAU8DRC1"/>
<evidence type="ECO:0000313" key="5">
    <source>
        <dbReference type="EMBL" id="XCG64358.1"/>
    </source>
</evidence>
<reference evidence="5" key="1">
    <citation type="submission" date="2024-05" db="EMBL/GenBank/DDBJ databases">
        <authorList>
            <person name="Cai S.Y."/>
            <person name="Jin L.M."/>
            <person name="Li H.R."/>
        </authorList>
    </citation>
    <scope>NUCLEOTIDE SEQUENCE</scope>
    <source>
        <strain evidence="5">A5-74</strain>
    </source>
</reference>
<dbReference type="CDD" id="cd02966">
    <property type="entry name" value="TlpA_like_family"/>
    <property type="match status" value="1"/>
</dbReference>
<dbReference type="PANTHER" id="PTHR42852:SF17">
    <property type="entry name" value="THIOREDOXIN-LIKE PROTEIN HI_1115"/>
    <property type="match status" value="1"/>
</dbReference>
<dbReference type="InterPro" id="IPR017937">
    <property type="entry name" value="Thioredoxin_CS"/>
</dbReference>
<dbReference type="GO" id="GO:0016491">
    <property type="term" value="F:oxidoreductase activity"/>
    <property type="evidence" value="ECO:0007669"/>
    <property type="project" value="InterPro"/>
</dbReference>
<dbReference type="Gene3D" id="3.40.30.10">
    <property type="entry name" value="Glutaredoxin"/>
    <property type="match status" value="1"/>
</dbReference>
<keyword evidence="2" id="KW-0201">Cytochrome c-type biogenesis</keyword>
<dbReference type="SUPFAM" id="SSF52833">
    <property type="entry name" value="Thioredoxin-like"/>
    <property type="match status" value="1"/>
</dbReference>
<feature type="chain" id="PRO_5043392222" evidence="3">
    <location>
        <begin position="30"/>
        <end position="202"/>
    </location>
</feature>
<evidence type="ECO:0000256" key="1">
    <source>
        <dbReference type="ARBA" id="ARBA00004196"/>
    </source>
</evidence>
<protein>
    <submittedName>
        <fullName evidence="5">Redoxin family protein</fullName>
    </submittedName>
</protein>
<comment type="subcellular location">
    <subcellularLocation>
        <location evidence="1">Cell envelope</location>
    </subcellularLocation>
</comment>
<dbReference type="PROSITE" id="PS00194">
    <property type="entry name" value="THIOREDOXIN_1"/>
    <property type="match status" value="1"/>
</dbReference>
<dbReference type="EMBL" id="CP159218">
    <property type="protein sequence ID" value="XCG64358.1"/>
    <property type="molecule type" value="Genomic_DNA"/>
</dbReference>
<dbReference type="GO" id="GO:0017004">
    <property type="term" value="P:cytochrome complex assembly"/>
    <property type="evidence" value="ECO:0007669"/>
    <property type="project" value="UniProtKB-KW"/>
</dbReference>
<gene>
    <name evidence="5" type="ORF">ABLG96_03130</name>
</gene>
<dbReference type="Pfam" id="PF08534">
    <property type="entry name" value="Redoxin"/>
    <property type="match status" value="1"/>
</dbReference>
<dbReference type="InterPro" id="IPR013740">
    <property type="entry name" value="Redoxin"/>
</dbReference>
<dbReference type="InterPro" id="IPR036249">
    <property type="entry name" value="Thioredoxin-like_sf"/>
</dbReference>
<evidence type="ECO:0000256" key="3">
    <source>
        <dbReference type="SAM" id="SignalP"/>
    </source>
</evidence>
<sequence length="202" mass="19694">MFSSPRRAIAAASAAAVLVLAGCGSSGTAAVGSAPGPAAASSNAATGSGAVAAPADTAEQAAWKKLPITDVSGKTFTIGDLQGKPVFVQFFATWCPSCRAQLTSTNAAAQQAGGNAVVLALSVETELDVADVAKYSSDNNFDAVTFAVMSPEMLAAVVAAFGNNAANPPSTPHVLVSSSGAVGELSTGAEATDAITASLTSA</sequence>
<dbReference type="InterPro" id="IPR050553">
    <property type="entry name" value="Thioredoxin_ResA/DsbE_sf"/>
</dbReference>
<evidence type="ECO:0000256" key="2">
    <source>
        <dbReference type="ARBA" id="ARBA00022748"/>
    </source>
</evidence>
<dbReference type="PROSITE" id="PS51257">
    <property type="entry name" value="PROKAR_LIPOPROTEIN"/>
    <property type="match status" value="1"/>
</dbReference>